<evidence type="ECO:0000259" key="1">
    <source>
        <dbReference type="PROSITE" id="PS50011"/>
    </source>
</evidence>
<dbReference type="GO" id="GO:0005524">
    <property type="term" value="F:ATP binding"/>
    <property type="evidence" value="ECO:0007669"/>
    <property type="project" value="InterPro"/>
</dbReference>
<dbReference type="Pfam" id="PF07714">
    <property type="entry name" value="PK_Tyr_Ser-Thr"/>
    <property type="match status" value="1"/>
</dbReference>
<accession>A0A5J4ZLM7</accession>
<dbReference type="EMBL" id="CM018050">
    <property type="protein sequence ID" value="KAA8517991.1"/>
    <property type="molecule type" value="Genomic_DNA"/>
</dbReference>
<dbReference type="InterPro" id="IPR011009">
    <property type="entry name" value="Kinase-like_dom_sf"/>
</dbReference>
<proteinExistence type="predicted"/>
<dbReference type="Proteomes" id="UP000325577">
    <property type="component" value="Linkage Group LG7"/>
</dbReference>
<dbReference type="OrthoDB" id="1103805at2759"/>
<dbReference type="SUPFAM" id="SSF56112">
    <property type="entry name" value="Protein kinase-like (PK-like)"/>
    <property type="match status" value="1"/>
</dbReference>
<feature type="domain" description="Protein kinase" evidence="1">
    <location>
        <begin position="1"/>
        <end position="133"/>
    </location>
</feature>
<dbReference type="PROSITE" id="PS50011">
    <property type="entry name" value="PROTEIN_KINASE_DOM"/>
    <property type="match status" value="1"/>
</dbReference>
<dbReference type="Gene3D" id="1.10.510.10">
    <property type="entry name" value="Transferase(Phosphotransferase) domain 1"/>
    <property type="match status" value="1"/>
</dbReference>
<reference evidence="2 3" key="1">
    <citation type="submission" date="2019-09" db="EMBL/GenBank/DDBJ databases">
        <title>A chromosome-level genome assembly of the Chinese tupelo Nyssa sinensis.</title>
        <authorList>
            <person name="Yang X."/>
            <person name="Kang M."/>
            <person name="Yang Y."/>
            <person name="Xiong H."/>
            <person name="Wang M."/>
            <person name="Zhang Z."/>
            <person name="Wang Z."/>
            <person name="Wu H."/>
            <person name="Ma T."/>
            <person name="Liu J."/>
            <person name="Xi Z."/>
        </authorList>
    </citation>
    <scope>NUCLEOTIDE SEQUENCE [LARGE SCALE GENOMIC DNA]</scope>
    <source>
        <strain evidence="2">J267</strain>
        <tissue evidence="2">Leaf</tissue>
    </source>
</reference>
<protein>
    <recommendedName>
        <fullName evidence="1">Protein kinase domain-containing protein</fullName>
    </recommendedName>
</protein>
<dbReference type="GO" id="GO:0004672">
    <property type="term" value="F:protein kinase activity"/>
    <property type="evidence" value="ECO:0007669"/>
    <property type="project" value="InterPro"/>
</dbReference>
<dbReference type="InterPro" id="IPR000719">
    <property type="entry name" value="Prot_kinase_dom"/>
</dbReference>
<name>A0A5J4ZLM7_9ASTE</name>
<dbReference type="PANTHER" id="PTHR48055:SF55">
    <property type="entry name" value="PROTEIN KINASE DOMAIN-CONTAINING PROTEIN"/>
    <property type="match status" value="1"/>
</dbReference>
<keyword evidence="3" id="KW-1185">Reference proteome</keyword>
<dbReference type="GO" id="GO:0016020">
    <property type="term" value="C:membrane"/>
    <property type="evidence" value="ECO:0007669"/>
    <property type="project" value="TreeGrafter"/>
</dbReference>
<sequence>MYVSIRSRVTITHHSTLTFFFDNDAQNPYFCNRSGLKGSFGYIPPEYGMGGQVSTLGDVYSYGVLLLEMFTGKRPTDDIFKEGLSIQKFVAMALPEHVRDIVDLSLLFVEGDDVDEKEVEERAIIHDHDHQRICTSRMKECLVSVMRIGLSCCASLPRERMAMNVIVNKMHSVRDSFL</sequence>
<evidence type="ECO:0000313" key="2">
    <source>
        <dbReference type="EMBL" id="KAA8517991.1"/>
    </source>
</evidence>
<gene>
    <name evidence="2" type="ORF">F0562_015465</name>
</gene>
<dbReference type="PANTHER" id="PTHR48055">
    <property type="entry name" value="LEUCINE-RICH REPEAT RECEPTOR PROTEIN KINASE EMS1"/>
    <property type="match status" value="1"/>
</dbReference>
<dbReference type="AlphaFoldDB" id="A0A5J4ZLM7"/>
<dbReference type="InterPro" id="IPR001245">
    <property type="entry name" value="Ser-Thr/Tyr_kinase_cat_dom"/>
</dbReference>
<dbReference type="InterPro" id="IPR051564">
    <property type="entry name" value="LRR_receptor-like_kinase"/>
</dbReference>
<evidence type="ECO:0000313" key="3">
    <source>
        <dbReference type="Proteomes" id="UP000325577"/>
    </source>
</evidence>
<organism evidence="2 3">
    <name type="scientific">Nyssa sinensis</name>
    <dbReference type="NCBI Taxonomy" id="561372"/>
    <lineage>
        <taxon>Eukaryota</taxon>
        <taxon>Viridiplantae</taxon>
        <taxon>Streptophyta</taxon>
        <taxon>Embryophyta</taxon>
        <taxon>Tracheophyta</taxon>
        <taxon>Spermatophyta</taxon>
        <taxon>Magnoliopsida</taxon>
        <taxon>eudicotyledons</taxon>
        <taxon>Gunneridae</taxon>
        <taxon>Pentapetalae</taxon>
        <taxon>asterids</taxon>
        <taxon>Cornales</taxon>
        <taxon>Nyssaceae</taxon>
        <taxon>Nyssa</taxon>
    </lineage>
</organism>